<keyword evidence="2" id="KW-1185">Reference proteome</keyword>
<dbReference type="AlphaFoldDB" id="A0AAP0DZF6"/>
<dbReference type="Proteomes" id="UP001419268">
    <property type="component" value="Unassembled WGS sequence"/>
</dbReference>
<name>A0AAP0DZF6_9MAGN</name>
<dbReference type="EMBL" id="JBBNAG010000013">
    <property type="protein sequence ID" value="KAK9083801.1"/>
    <property type="molecule type" value="Genomic_DNA"/>
</dbReference>
<organism evidence="1 2">
    <name type="scientific">Stephania cephalantha</name>
    <dbReference type="NCBI Taxonomy" id="152367"/>
    <lineage>
        <taxon>Eukaryota</taxon>
        <taxon>Viridiplantae</taxon>
        <taxon>Streptophyta</taxon>
        <taxon>Embryophyta</taxon>
        <taxon>Tracheophyta</taxon>
        <taxon>Spermatophyta</taxon>
        <taxon>Magnoliopsida</taxon>
        <taxon>Ranunculales</taxon>
        <taxon>Menispermaceae</taxon>
        <taxon>Menispermoideae</taxon>
        <taxon>Cissampelideae</taxon>
        <taxon>Stephania</taxon>
    </lineage>
</organism>
<reference evidence="1 2" key="1">
    <citation type="submission" date="2024-01" db="EMBL/GenBank/DDBJ databases">
        <title>Genome assemblies of Stephania.</title>
        <authorList>
            <person name="Yang L."/>
        </authorList>
    </citation>
    <scope>NUCLEOTIDE SEQUENCE [LARGE SCALE GENOMIC DNA]</scope>
    <source>
        <strain evidence="1">JXDWG</strain>
        <tissue evidence="1">Leaf</tissue>
    </source>
</reference>
<accession>A0AAP0DZF6</accession>
<proteinExistence type="predicted"/>
<evidence type="ECO:0000313" key="1">
    <source>
        <dbReference type="EMBL" id="KAK9083801.1"/>
    </source>
</evidence>
<gene>
    <name evidence="1" type="ORF">Scep_030272</name>
</gene>
<evidence type="ECO:0000313" key="2">
    <source>
        <dbReference type="Proteomes" id="UP001419268"/>
    </source>
</evidence>
<protein>
    <submittedName>
        <fullName evidence="1">Uncharacterized protein</fullName>
    </submittedName>
</protein>
<comment type="caution">
    <text evidence="1">The sequence shown here is derived from an EMBL/GenBank/DDBJ whole genome shotgun (WGS) entry which is preliminary data.</text>
</comment>
<sequence>MAKAKTKTKRTTTSNKKEEVVEEVPHITHRVLVNVDIEAQCIVWIDVALRLKELQKLRLLAQIPQIGFDISYQDNFVIYMPSYDVSQLGSTLLC</sequence>